<evidence type="ECO:0000256" key="3">
    <source>
        <dbReference type="ARBA" id="ARBA00038412"/>
    </source>
</evidence>
<evidence type="ECO:0000313" key="7">
    <source>
        <dbReference type="Proteomes" id="UP000184301"/>
    </source>
</evidence>
<protein>
    <recommendedName>
        <fullName evidence="4">Putative HNH nuclease YajD</fullName>
    </recommendedName>
</protein>
<evidence type="ECO:0000256" key="4">
    <source>
        <dbReference type="ARBA" id="ARBA00040194"/>
    </source>
</evidence>
<evidence type="ECO:0000256" key="2">
    <source>
        <dbReference type="ARBA" id="ARBA00022801"/>
    </source>
</evidence>
<name>A0A1M6IR19_9FIRM</name>
<evidence type="ECO:0000259" key="5">
    <source>
        <dbReference type="SMART" id="SM00507"/>
    </source>
</evidence>
<dbReference type="Gene3D" id="1.10.30.50">
    <property type="match status" value="1"/>
</dbReference>
<gene>
    <name evidence="6" type="ORF">SAMN02745243_00443</name>
</gene>
<dbReference type="GO" id="GO:0003676">
    <property type="term" value="F:nucleic acid binding"/>
    <property type="evidence" value="ECO:0007669"/>
    <property type="project" value="InterPro"/>
</dbReference>
<dbReference type="SMART" id="SM00507">
    <property type="entry name" value="HNHc"/>
    <property type="match status" value="1"/>
</dbReference>
<reference evidence="6 7" key="1">
    <citation type="submission" date="2016-11" db="EMBL/GenBank/DDBJ databases">
        <authorList>
            <person name="Jaros S."/>
            <person name="Januszkiewicz K."/>
            <person name="Wedrychowicz H."/>
        </authorList>
    </citation>
    <scope>NUCLEOTIDE SEQUENCE [LARGE SCALE GENOMIC DNA]</scope>
    <source>
        <strain evidence="6 7">DSM 15480</strain>
    </source>
</reference>
<dbReference type="EMBL" id="FQZY01000007">
    <property type="protein sequence ID" value="SHJ36892.1"/>
    <property type="molecule type" value="Genomic_DNA"/>
</dbReference>
<organism evidence="6 7">
    <name type="scientific">Hespellia stercorisuis DSM 15480</name>
    <dbReference type="NCBI Taxonomy" id="1121950"/>
    <lineage>
        <taxon>Bacteria</taxon>
        <taxon>Bacillati</taxon>
        <taxon>Bacillota</taxon>
        <taxon>Clostridia</taxon>
        <taxon>Lachnospirales</taxon>
        <taxon>Lachnospiraceae</taxon>
        <taxon>Hespellia</taxon>
    </lineage>
</organism>
<dbReference type="GO" id="GO:0005829">
    <property type="term" value="C:cytosol"/>
    <property type="evidence" value="ECO:0007669"/>
    <property type="project" value="TreeGrafter"/>
</dbReference>
<dbReference type="PANTHER" id="PTHR41286:SF1">
    <property type="entry name" value="HNH NUCLEASE YAJD-RELATED"/>
    <property type="match status" value="1"/>
</dbReference>
<keyword evidence="2" id="KW-0378">Hydrolase</keyword>
<dbReference type="GO" id="GO:0016787">
    <property type="term" value="F:hydrolase activity"/>
    <property type="evidence" value="ECO:0007669"/>
    <property type="project" value="UniProtKB-KW"/>
</dbReference>
<keyword evidence="7" id="KW-1185">Reference proteome</keyword>
<keyword evidence="1" id="KW-0540">Nuclease</keyword>
<dbReference type="GO" id="GO:0008270">
    <property type="term" value="F:zinc ion binding"/>
    <property type="evidence" value="ECO:0007669"/>
    <property type="project" value="InterPro"/>
</dbReference>
<dbReference type="PANTHER" id="PTHR41286">
    <property type="entry name" value="HNH NUCLEASE YAJD-RELATED"/>
    <property type="match status" value="1"/>
</dbReference>
<dbReference type="InterPro" id="IPR003615">
    <property type="entry name" value="HNH_nuc"/>
</dbReference>
<proteinExistence type="inferred from homology"/>
<dbReference type="GO" id="GO:0004519">
    <property type="term" value="F:endonuclease activity"/>
    <property type="evidence" value="ECO:0007669"/>
    <property type="project" value="InterPro"/>
</dbReference>
<dbReference type="Proteomes" id="UP000184301">
    <property type="component" value="Unassembled WGS sequence"/>
</dbReference>
<dbReference type="InterPro" id="IPR002711">
    <property type="entry name" value="HNH"/>
</dbReference>
<dbReference type="CDD" id="cd00085">
    <property type="entry name" value="HNHc"/>
    <property type="match status" value="1"/>
</dbReference>
<feature type="domain" description="HNH nuclease" evidence="5">
    <location>
        <begin position="73"/>
        <end position="126"/>
    </location>
</feature>
<accession>A0A1M6IR19</accession>
<evidence type="ECO:0000256" key="1">
    <source>
        <dbReference type="ARBA" id="ARBA00022722"/>
    </source>
</evidence>
<dbReference type="AlphaFoldDB" id="A0A1M6IR19"/>
<evidence type="ECO:0000313" key="6">
    <source>
        <dbReference type="EMBL" id="SHJ36892.1"/>
    </source>
</evidence>
<sequence>MGHTDLQGFSYALKEVEQLPRKPRRGCAYPGCLMYAEEGSSYCLEHKKAEAKRYETYSRDPSVRRKYGRAWKRIRDSYVREHPFCEQCFERGILVPVDEVHHKVPISKGGTHERSNLMSLCRSCHNKIHLEMGDRQIRD</sequence>
<dbReference type="Pfam" id="PF01844">
    <property type="entry name" value="HNH"/>
    <property type="match status" value="1"/>
</dbReference>
<dbReference type="STRING" id="1121950.SAMN02745243_00443"/>
<comment type="similarity">
    <text evidence="3">Belongs to the HNH nuclease family.</text>
</comment>